<comment type="caution">
    <text evidence="9">Lacks conserved residue(s) required for the propagation of feature annotation.</text>
</comment>
<dbReference type="PANTHER" id="PTHR21090">
    <property type="entry name" value="AROM/DEHYDROQUINATE SYNTHASE"/>
    <property type="match status" value="1"/>
</dbReference>
<sequence length="431" mass="46549">MPDKILNTRPGRLIGRVQVPGDKSISHRAIMFGSIAQGETVIENILQAEDVQTTQSVYQQLGVKIEATDEHLKIQGRGFSGLQEPVRALDFGNSGTTLRLSLGILAARPFAMHLIGDASLSQRPMARVLEPLGQMGLHISNDAKTLPLNLEPNAQLNGLDYVLPVASAQVKSALIFAGLQAQSATNIVEPIATRDHTERMLTAFGGTSLRHDNTLTIQPEQTLHGTTLQVPGDFSSAAFWLVAGLLVPDSHIVLPKVGLNPTRTGLMQLLEKMGAHFELTDVLHDSEPMGTISVTTQTLQAIQVTEVDIPAVIDEIPLLVLAATQAQGVTEIRGAEELRVKETDRIQAVTQELRKLGADITEHPDGFTICGPTPLHVVNKTQVDSHGDHRIGMMLAIAALMTEGAVNLSGSQAINISYPRFFEDLATLWNE</sequence>
<dbReference type="NCBIfam" id="TIGR01356">
    <property type="entry name" value="aroA"/>
    <property type="match status" value="1"/>
</dbReference>
<organism evidence="11 12">
    <name type="scientific">Weissella minor</name>
    <dbReference type="NCBI Taxonomy" id="1620"/>
    <lineage>
        <taxon>Bacteria</taxon>
        <taxon>Bacillati</taxon>
        <taxon>Bacillota</taxon>
        <taxon>Bacilli</taxon>
        <taxon>Lactobacillales</taxon>
        <taxon>Lactobacillaceae</taxon>
        <taxon>Weissella</taxon>
    </lineage>
</organism>
<evidence type="ECO:0000313" key="11">
    <source>
        <dbReference type="EMBL" id="KRN76667.1"/>
    </source>
</evidence>
<dbReference type="UniPathway" id="UPA00053">
    <property type="reaction ID" value="UER00089"/>
</dbReference>
<evidence type="ECO:0000256" key="4">
    <source>
        <dbReference type="ARBA" id="ARBA00022490"/>
    </source>
</evidence>
<evidence type="ECO:0000256" key="9">
    <source>
        <dbReference type="HAMAP-Rule" id="MF_00210"/>
    </source>
</evidence>
<evidence type="ECO:0000313" key="12">
    <source>
        <dbReference type="Proteomes" id="UP000051673"/>
    </source>
</evidence>
<comment type="similarity">
    <text evidence="3 9">Belongs to the EPSP synthase family.</text>
</comment>
<feature type="binding site" evidence="9">
    <location>
        <position position="169"/>
    </location>
    <ligand>
        <name>3-phosphoshikimate</name>
        <dbReference type="ChEBI" id="CHEBI:145989"/>
    </ligand>
</feature>
<dbReference type="FunFam" id="3.65.10.10:FF:000005">
    <property type="entry name" value="3-phosphoshikimate 1-carboxyvinyltransferase"/>
    <property type="match status" value="1"/>
</dbReference>
<feature type="binding site" evidence="9">
    <location>
        <position position="123"/>
    </location>
    <ligand>
        <name>phosphoenolpyruvate</name>
        <dbReference type="ChEBI" id="CHEBI:58702"/>
    </ligand>
</feature>
<feature type="binding site" evidence="9">
    <location>
        <position position="24"/>
    </location>
    <ligand>
        <name>3-phosphoshikimate</name>
        <dbReference type="ChEBI" id="CHEBI:145989"/>
    </ligand>
</feature>
<keyword evidence="4 9" id="KW-0963">Cytoplasm</keyword>
<feature type="binding site" evidence="9">
    <location>
        <position position="341"/>
    </location>
    <ligand>
        <name>3-phosphoshikimate</name>
        <dbReference type="ChEBI" id="CHEBI:145989"/>
    </ligand>
</feature>
<reference evidence="11 12" key="1">
    <citation type="journal article" date="2015" name="Genome Announc.">
        <title>Expanding the biotechnology potential of lactobacilli through comparative genomics of 213 strains and associated genera.</title>
        <authorList>
            <person name="Sun Z."/>
            <person name="Harris H.M."/>
            <person name="McCann A."/>
            <person name="Guo C."/>
            <person name="Argimon S."/>
            <person name="Zhang W."/>
            <person name="Yang X."/>
            <person name="Jeffery I.B."/>
            <person name="Cooney J.C."/>
            <person name="Kagawa T.F."/>
            <person name="Liu W."/>
            <person name="Song Y."/>
            <person name="Salvetti E."/>
            <person name="Wrobel A."/>
            <person name="Rasinkangas P."/>
            <person name="Parkhill J."/>
            <person name="Rea M.C."/>
            <person name="O'Sullivan O."/>
            <person name="Ritari J."/>
            <person name="Douillard F.P."/>
            <person name="Paul Ross R."/>
            <person name="Yang R."/>
            <person name="Briner A.E."/>
            <person name="Felis G.E."/>
            <person name="de Vos W.M."/>
            <person name="Barrangou R."/>
            <person name="Klaenhammer T.R."/>
            <person name="Caufield P.W."/>
            <person name="Cui Y."/>
            <person name="Zhang H."/>
            <person name="O'Toole P.W."/>
        </authorList>
    </citation>
    <scope>NUCLEOTIDE SEQUENCE [LARGE SCALE GENOMIC DNA]</scope>
    <source>
        <strain evidence="11 12">DSM 20014</strain>
    </source>
</reference>
<feature type="binding site" evidence="9">
    <location>
        <position position="345"/>
    </location>
    <ligand>
        <name>phosphoenolpyruvate</name>
        <dbReference type="ChEBI" id="CHEBI:58702"/>
    </ligand>
</feature>
<comment type="catalytic activity">
    <reaction evidence="8">
        <text>3-phosphoshikimate + phosphoenolpyruvate = 5-O-(1-carboxyvinyl)-3-phosphoshikimate + phosphate</text>
        <dbReference type="Rhea" id="RHEA:21256"/>
        <dbReference type="ChEBI" id="CHEBI:43474"/>
        <dbReference type="ChEBI" id="CHEBI:57701"/>
        <dbReference type="ChEBI" id="CHEBI:58702"/>
        <dbReference type="ChEBI" id="CHEBI:145989"/>
        <dbReference type="EC" id="2.5.1.19"/>
    </reaction>
    <physiologicalReaction direction="left-to-right" evidence="8">
        <dbReference type="Rhea" id="RHEA:21257"/>
    </physiologicalReaction>
</comment>
<dbReference type="InterPro" id="IPR001986">
    <property type="entry name" value="Enolpyruvate_Tfrase_dom"/>
</dbReference>
<dbReference type="FunFam" id="3.65.10.10:FF:000006">
    <property type="entry name" value="3-phosphoshikimate 1-carboxyvinyltransferase"/>
    <property type="match status" value="1"/>
</dbReference>
<comment type="pathway">
    <text evidence="2 9">Metabolic intermediate biosynthesis; chorismate biosynthesis; chorismate from D-erythrose 4-phosphate and phosphoenolpyruvate: step 6/7.</text>
</comment>
<comment type="caution">
    <text evidence="11">The sequence shown here is derived from an EMBL/GenBank/DDBJ whole genome shotgun (WGS) entry which is preliminary data.</text>
</comment>
<evidence type="ECO:0000256" key="7">
    <source>
        <dbReference type="ARBA" id="ARBA00023141"/>
    </source>
</evidence>
<feature type="binding site" evidence="9">
    <location>
        <position position="390"/>
    </location>
    <ligand>
        <name>phosphoenolpyruvate</name>
        <dbReference type="ChEBI" id="CHEBI:58702"/>
    </ligand>
</feature>
<feature type="binding site" evidence="9">
    <location>
        <position position="28"/>
    </location>
    <ligand>
        <name>3-phosphoshikimate</name>
        <dbReference type="ChEBI" id="CHEBI:145989"/>
    </ligand>
</feature>
<keyword evidence="5 9" id="KW-0028">Amino-acid biosynthesis</keyword>
<dbReference type="InterPro" id="IPR013792">
    <property type="entry name" value="RNA3'P_cycl/enolpyr_Trfase_a/b"/>
</dbReference>
<dbReference type="PROSITE" id="PS00885">
    <property type="entry name" value="EPSP_SYNTHASE_2"/>
    <property type="match status" value="1"/>
</dbReference>
<comment type="function">
    <text evidence="1 9">Catalyzes the transfer of the enolpyruvyl moiety of phosphoenolpyruvate (PEP) to the 5-hydroxyl of shikimate-3-phosphate (S3P) to produce enolpyruvyl shikimate-3-phosphate and inorganic phosphate.</text>
</comment>
<dbReference type="PANTHER" id="PTHR21090:SF5">
    <property type="entry name" value="PENTAFUNCTIONAL AROM POLYPEPTIDE"/>
    <property type="match status" value="1"/>
</dbReference>
<evidence type="ECO:0000259" key="10">
    <source>
        <dbReference type="Pfam" id="PF00275"/>
    </source>
</evidence>
<dbReference type="InterPro" id="IPR023193">
    <property type="entry name" value="EPSP_synthase_CS"/>
</dbReference>
<keyword evidence="12" id="KW-1185">Reference proteome</keyword>
<dbReference type="SUPFAM" id="SSF55205">
    <property type="entry name" value="EPT/RTPC-like"/>
    <property type="match status" value="1"/>
</dbReference>
<evidence type="ECO:0000256" key="3">
    <source>
        <dbReference type="ARBA" id="ARBA00009948"/>
    </source>
</evidence>
<dbReference type="Proteomes" id="UP000051673">
    <property type="component" value="Unassembled WGS sequence"/>
</dbReference>
<name>A0A0R2JH88_9LACO</name>
<evidence type="ECO:0000256" key="6">
    <source>
        <dbReference type="ARBA" id="ARBA00022679"/>
    </source>
</evidence>
<dbReference type="STRING" id="1620.IV67_GL000171"/>
<dbReference type="GO" id="GO:0008652">
    <property type="term" value="P:amino acid biosynthetic process"/>
    <property type="evidence" value="ECO:0007669"/>
    <property type="project" value="UniProtKB-KW"/>
</dbReference>
<dbReference type="HAMAP" id="MF_00210">
    <property type="entry name" value="EPSP_synth"/>
    <property type="match status" value="1"/>
</dbReference>
<dbReference type="Gene3D" id="3.65.10.10">
    <property type="entry name" value="Enolpyruvate transferase domain"/>
    <property type="match status" value="2"/>
</dbReference>
<dbReference type="Pfam" id="PF00275">
    <property type="entry name" value="EPSP_synthase"/>
    <property type="match status" value="1"/>
</dbReference>
<feature type="binding site" evidence="9">
    <location>
        <position position="169"/>
    </location>
    <ligand>
        <name>phosphoenolpyruvate</name>
        <dbReference type="ChEBI" id="CHEBI:58702"/>
    </ligand>
</feature>
<dbReference type="PATRIC" id="fig|1620.3.peg.176"/>
<dbReference type="EMBL" id="JQCD01000024">
    <property type="protein sequence ID" value="KRN76667.1"/>
    <property type="molecule type" value="Genomic_DNA"/>
</dbReference>
<evidence type="ECO:0000256" key="2">
    <source>
        <dbReference type="ARBA" id="ARBA00004811"/>
    </source>
</evidence>
<feature type="binding site" evidence="9">
    <location>
        <position position="95"/>
    </location>
    <ligand>
        <name>phosphoenolpyruvate</name>
        <dbReference type="ChEBI" id="CHEBI:58702"/>
    </ligand>
</feature>
<dbReference type="OrthoDB" id="9809920at2"/>
<comment type="subcellular location">
    <subcellularLocation>
        <location evidence="9">Cytoplasm</location>
    </subcellularLocation>
</comment>
<accession>A0A0R2JH88</accession>
<feature type="binding site" evidence="9">
    <location>
        <position position="23"/>
    </location>
    <ligand>
        <name>phosphoenolpyruvate</name>
        <dbReference type="ChEBI" id="CHEBI:58702"/>
    </ligand>
</feature>
<dbReference type="EC" id="2.5.1.19" evidence="9"/>
<dbReference type="InterPro" id="IPR036968">
    <property type="entry name" value="Enolpyruvate_Tfrase_sf"/>
</dbReference>
<proteinExistence type="inferred from homology"/>
<dbReference type="InterPro" id="IPR006264">
    <property type="entry name" value="EPSP_synthase"/>
</dbReference>
<evidence type="ECO:0000256" key="1">
    <source>
        <dbReference type="ARBA" id="ARBA00002174"/>
    </source>
</evidence>
<dbReference type="PIRSF" id="PIRSF000505">
    <property type="entry name" value="EPSPS"/>
    <property type="match status" value="1"/>
</dbReference>
<feature type="active site" description="Proton acceptor" evidence="9">
    <location>
        <position position="314"/>
    </location>
</feature>
<dbReference type="AlphaFoldDB" id="A0A0R2JH88"/>
<feature type="domain" description="Enolpyruvate transferase" evidence="10">
    <location>
        <begin position="9"/>
        <end position="425"/>
    </location>
</feature>
<dbReference type="GO" id="GO:0009073">
    <property type="term" value="P:aromatic amino acid family biosynthetic process"/>
    <property type="evidence" value="ECO:0007669"/>
    <property type="project" value="UniProtKB-KW"/>
</dbReference>
<feature type="binding site" evidence="9">
    <location>
        <position position="314"/>
    </location>
    <ligand>
        <name>3-phosphoshikimate</name>
        <dbReference type="ChEBI" id="CHEBI:145989"/>
    </ligand>
</feature>
<gene>
    <name evidence="9" type="primary">aroA</name>
    <name evidence="11" type="ORF">IV67_GL000171</name>
</gene>
<dbReference type="GO" id="GO:0003866">
    <property type="term" value="F:3-phosphoshikimate 1-carboxyvinyltransferase activity"/>
    <property type="evidence" value="ECO:0007669"/>
    <property type="project" value="UniProtKB-UniRule"/>
</dbReference>
<keyword evidence="7 9" id="KW-0057">Aromatic amino acid biosynthesis</keyword>
<evidence type="ECO:0000256" key="5">
    <source>
        <dbReference type="ARBA" id="ARBA00022605"/>
    </source>
</evidence>
<keyword evidence="6 9" id="KW-0808">Transferase</keyword>
<comment type="subunit">
    <text evidence="9">Monomer.</text>
</comment>
<feature type="binding site" evidence="9">
    <location>
        <position position="167"/>
    </location>
    <ligand>
        <name>3-phosphoshikimate</name>
        <dbReference type="ChEBI" id="CHEBI:145989"/>
    </ligand>
</feature>
<dbReference type="GO" id="GO:0005737">
    <property type="term" value="C:cytoplasm"/>
    <property type="evidence" value="ECO:0007669"/>
    <property type="project" value="UniProtKB-SubCell"/>
</dbReference>
<feature type="binding site" evidence="9">
    <location>
        <position position="23"/>
    </location>
    <ligand>
        <name>3-phosphoshikimate</name>
        <dbReference type="ChEBI" id="CHEBI:145989"/>
    </ligand>
</feature>
<protein>
    <recommendedName>
        <fullName evidence="9">3-phosphoshikimate 1-carboxyvinyltransferase</fullName>
        <ecNumber evidence="9">2.5.1.19</ecNumber>
    </recommendedName>
    <alternativeName>
        <fullName evidence="9">5-enolpyruvylshikimate-3-phosphate synthase</fullName>
        <shortName evidence="9">EPSP synthase</shortName>
        <shortName evidence="9">EPSPS</shortName>
    </alternativeName>
</protein>
<evidence type="ECO:0000256" key="8">
    <source>
        <dbReference type="ARBA" id="ARBA00044633"/>
    </source>
</evidence>
<dbReference type="RefSeq" id="WP_057787245.1">
    <property type="nucleotide sequence ID" value="NZ_JQCD01000024.1"/>
</dbReference>
<dbReference type="GO" id="GO:0009423">
    <property type="term" value="P:chorismate biosynthetic process"/>
    <property type="evidence" value="ECO:0007669"/>
    <property type="project" value="UniProtKB-UniRule"/>
</dbReference>
<dbReference type="CDD" id="cd01556">
    <property type="entry name" value="EPSP_synthase"/>
    <property type="match status" value="1"/>
</dbReference>